<dbReference type="EMBL" id="MU003505">
    <property type="protein sequence ID" value="KAF2471171.1"/>
    <property type="molecule type" value="Genomic_DNA"/>
</dbReference>
<proteinExistence type="predicted"/>
<keyword evidence="2" id="KW-1185">Reference proteome</keyword>
<evidence type="ECO:0000313" key="1">
    <source>
        <dbReference type="EMBL" id="KAF2471171.1"/>
    </source>
</evidence>
<name>A0ACB6QY92_9PLEO</name>
<evidence type="ECO:0000313" key="2">
    <source>
        <dbReference type="Proteomes" id="UP000799755"/>
    </source>
</evidence>
<protein>
    <submittedName>
        <fullName evidence="1">Uncharacterized protein</fullName>
    </submittedName>
</protein>
<dbReference type="Proteomes" id="UP000799755">
    <property type="component" value="Unassembled WGS sequence"/>
</dbReference>
<reference evidence="1" key="1">
    <citation type="journal article" date="2020" name="Stud. Mycol.">
        <title>101 Dothideomycetes genomes: a test case for predicting lifestyles and emergence of pathogens.</title>
        <authorList>
            <person name="Haridas S."/>
            <person name="Albert R."/>
            <person name="Binder M."/>
            <person name="Bloem J."/>
            <person name="Labutti K."/>
            <person name="Salamov A."/>
            <person name="Andreopoulos B."/>
            <person name="Baker S."/>
            <person name="Barry K."/>
            <person name="Bills G."/>
            <person name="Bluhm B."/>
            <person name="Cannon C."/>
            <person name="Castanera R."/>
            <person name="Culley D."/>
            <person name="Daum C."/>
            <person name="Ezra D."/>
            <person name="Gonzalez J."/>
            <person name="Henrissat B."/>
            <person name="Kuo A."/>
            <person name="Liang C."/>
            <person name="Lipzen A."/>
            <person name="Lutzoni F."/>
            <person name="Magnuson J."/>
            <person name="Mondo S."/>
            <person name="Nolan M."/>
            <person name="Ohm R."/>
            <person name="Pangilinan J."/>
            <person name="Park H.-J."/>
            <person name="Ramirez L."/>
            <person name="Alfaro M."/>
            <person name="Sun H."/>
            <person name="Tritt A."/>
            <person name="Yoshinaga Y."/>
            <person name="Zwiers L.-H."/>
            <person name="Turgeon B."/>
            <person name="Goodwin S."/>
            <person name="Spatafora J."/>
            <person name="Crous P."/>
            <person name="Grigoriev I."/>
        </authorList>
    </citation>
    <scope>NUCLEOTIDE SEQUENCE</scope>
    <source>
        <strain evidence="1">ATCC 200398</strain>
    </source>
</reference>
<accession>A0ACB6QY92</accession>
<sequence length="222" mass="24778">MTLFKFLISSIAISSRAILAQAKVTQDDFTGIGHILVLNSSDYRTASPKQIVGCLDDSGQIMQEKSLDDCGTFARLNEYPYTLSSKAGNCSFNDKNTAANTDSYYGKNDHAWSCNATYIANIYDELYTITGFNYPFLCWGDIACYYDAKTIPSHSDDKIALWQYRWGSMQMDITPGHVMLQLMWNKTGDLPKREDVDVAPGPRMELKGESQAVLLQGQQVSS</sequence>
<organism evidence="1 2">
    <name type="scientific">Lindgomyces ingoldianus</name>
    <dbReference type="NCBI Taxonomy" id="673940"/>
    <lineage>
        <taxon>Eukaryota</taxon>
        <taxon>Fungi</taxon>
        <taxon>Dikarya</taxon>
        <taxon>Ascomycota</taxon>
        <taxon>Pezizomycotina</taxon>
        <taxon>Dothideomycetes</taxon>
        <taxon>Pleosporomycetidae</taxon>
        <taxon>Pleosporales</taxon>
        <taxon>Lindgomycetaceae</taxon>
        <taxon>Lindgomyces</taxon>
    </lineage>
</organism>
<gene>
    <name evidence="1" type="ORF">BDR25DRAFT_223245</name>
</gene>
<comment type="caution">
    <text evidence="1">The sequence shown here is derived from an EMBL/GenBank/DDBJ whole genome shotgun (WGS) entry which is preliminary data.</text>
</comment>